<dbReference type="InterPro" id="IPR011044">
    <property type="entry name" value="Quino_amine_DH_bsu"/>
</dbReference>
<organism evidence="3 4">
    <name type="scientific">Chromobacterium paludis</name>
    <dbReference type="NCBI Taxonomy" id="2605945"/>
    <lineage>
        <taxon>Bacteria</taxon>
        <taxon>Pseudomonadati</taxon>
        <taxon>Pseudomonadota</taxon>
        <taxon>Betaproteobacteria</taxon>
        <taxon>Neisseriales</taxon>
        <taxon>Chromobacteriaceae</taxon>
        <taxon>Chromobacterium</taxon>
    </lineage>
</organism>
<dbReference type="Pfam" id="PF19190">
    <property type="entry name" value="BACON_2"/>
    <property type="match status" value="2"/>
</dbReference>
<dbReference type="SUPFAM" id="SSF50969">
    <property type="entry name" value="YVTN repeat-like/Quinoprotein amine dehydrogenase"/>
    <property type="match status" value="1"/>
</dbReference>
<feature type="compositionally biased region" description="Low complexity" evidence="1">
    <location>
        <begin position="23"/>
        <end position="34"/>
    </location>
</feature>
<dbReference type="InterPro" id="IPR024361">
    <property type="entry name" value="BACON"/>
</dbReference>
<proteinExistence type="predicted"/>
<reference evidence="3 4" key="1">
    <citation type="submission" date="2019-08" db="EMBL/GenBank/DDBJ databases">
        <title>Chromobacterium paludis, a novel bacterium isolated from a Maryland marsh pond.</title>
        <authorList>
            <person name="Blackburn M.B."/>
            <person name="Gundersen-Rindal D.E."/>
        </authorList>
    </citation>
    <scope>NUCLEOTIDE SEQUENCE [LARGE SCALE GENOMIC DNA]</scope>
    <source>
        <strain evidence="4">IIBBL 257-1</strain>
    </source>
</reference>
<keyword evidence="4" id="KW-1185">Reference proteome</keyword>
<evidence type="ECO:0000313" key="4">
    <source>
        <dbReference type="Proteomes" id="UP000322079"/>
    </source>
</evidence>
<dbReference type="InterPro" id="IPR015943">
    <property type="entry name" value="WD40/YVTN_repeat-like_dom_sf"/>
</dbReference>
<evidence type="ECO:0000256" key="1">
    <source>
        <dbReference type="SAM" id="MobiDB-lite"/>
    </source>
</evidence>
<protein>
    <recommendedName>
        <fullName evidence="2">BACON domain-containing protein</fullName>
    </recommendedName>
</protein>
<dbReference type="AlphaFoldDB" id="A0A5C1DCD1"/>
<gene>
    <name evidence="3" type="ORF">FYK34_01440</name>
</gene>
<dbReference type="InterPro" id="IPR013783">
    <property type="entry name" value="Ig-like_fold"/>
</dbReference>
<feature type="region of interest" description="Disordered" evidence="1">
    <location>
        <begin position="14"/>
        <end position="42"/>
    </location>
</feature>
<dbReference type="EMBL" id="CP043473">
    <property type="protein sequence ID" value="QEL54334.1"/>
    <property type="molecule type" value="Genomic_DNA"/>
</dbReference>
<dbReference type="KEGG" id="chrm:FYK34_01440"/>
<dbReference type="RefSeq" id="WP_149294725.1">
    <property type="nucleotide sequence ID" value="NZ_CP043473.1"/>
</dbReference>
<name>A0A5C1DCD1_9NEIS</name>
<feature type="domain" description="BACON" evidence="2">
    <location>
        <begin position="255"/>
        <end position="325"/>
    </location>
</feature>
<dbReference type="Proteomes" id="UP000322079">
    <property type="component" value="Chromosome"/>
</dbReference>
<accession>A0A5C1DCD1</accession>
<feature type="domain" description="BACON" evidence="2">
    <location>
        <begin position="466"/>
        <end position="516"/>
    </location>
</feature>
<evidence type="ECO:0000259" key="2">
    <source>
        <dbReference type="Pfam" id="PF19190"/>
    </source>
</evidence>
<dbReference type="Gene3D" id="2.60.40.10">
    <property type="entry name" value="Immunoglobulins"/>
    <property type="match status" value="1"/>
</dbReference>
<sequence length="863" mass="89080">MLLLASMLSACGGGGGGGGGEGPSQSQAAMPPSSIQLSTPSLGGNQTVGSSQTWTIQASVADPSKFNGTIYLYVVDNQHVLGGSPQLNWLGGNQMALTLHSSGTLAAGHYKGALQFQLCRDAQCGSAYLSAPLSLPYDFTVAELPLQTVLSGLSSTTVYVGGDNSFSSSVAVSGPSGKWTASSKSPWLVVNKGAGQGAGSFTVTMATKPLAAGTYTDNVTVSSEDGQTAVLPFSVNVRPVQFVASQDSFSFSGINGGDIPAQTLRLSLNNDGQRAWSASSNAGWLQAGAVSGTTPSNIPLFVDPSRGALASGNYSGTLHLNADAIDSKDIAASLALSKASFTLPTQGIVLGGDKGRDPITPQNLQFALNTGNKSWPWRVASQPAWLKTNAAGGNVSQVAMQALQLSSDFSQAKVGTTTDALKLSSQINGDTVEGTVPVTINRDQRRLLPSKWGVAFSSTPAGKVLSKTLTIKDNFGGVLNWTASSDASWLKVTASGQTSSGSTLQLQADDSQLPMGQISYANVTISADAVDISPAVVRVAVWRDSQSLSNSVTLNGNYKHMVADPIRPLVYVGGVDGSVLVFNAYSATQVAVIPGVVAATGEMTVSPNGDYLYVLDTVNRAMAVVDLTALKKTNSWNLINAVSDSTPLLAIRPNGVELVLLGDGTAYKAGKSFAATGIQGYTLTATDDGRSVYSIDTGMSPASMAGYNVDYSEIASGSLLVSIKPGHWDWGNSSNGKSISVSGDGASLYTASGSPYRCLKVDPVSLDYVGQLPGGDSYPIDVLVLTDGRVLCGANSGSLGETLWLHNKNGGLIKSYGVWSQNYANLSEHGLVALGDSIIMAAMTARWTGTSAGYANALVFLPI</sequence>
<dbReference type="Gene3D" id="2.130.10.10">
    <property type="entry name" value="YVTN repeat-like/Quinoprotein amine dehydrogenase"/>
    <property type="match status" value="1"/>
</dbReference>
<evidence type="ECO:0000313" key="3">
    <source>
        <dbReference type="EMBL" id="QEL54334.1"/>
    </source>
</evidence>